<gene>
    <name evidence="1" type="ORF">E2C01_017941</name>
</gene>
<accession>A0A5B7DUV8</accession>
<reference evidence="1 2" key="1">
    <citation type="submission" date="2019-05" db="EMBL/GenBank/DDBJ databases">
        <title>Another draft genome of Portunus trituberculatus and its Hox gene families provides insights of decapod evolution.</title>
        <authorList>
            <person name="Jeong J.-H."/>
            <person name="Song I."/>
            <person name="Kim S."/>
            <person name="Choi T."/>
            <person name="Kim D."/>
            <person name="Ryu S."/>
            <person name="Kim W."/>
        </authorList>
    </citation>
    <scope>NUCLEOTIDE SEQUENCE [LARGE SCALE GENOMIC DNA]</scope>
    <source>
        <tissue evidence="1">Muscle</tissue>
    </source>
</reference>
<organism evidence="1 2">
    <name type="scientific">Portunus trituberculatus</name>
    <name type="common">Swimming crab</name>
    <name type="synonym">Neptunus trituberculatus</name>
    <dbReference type="NCBI Taxonomy" id="210409"/>
    <lineage>
        <taxon>Eukaryota</taxon>
        <taxon>Metazoa</taxon>
        <taxon>Ecdysozoa</taxon>
        <taxon>Arthropoda</taxon>
        <taxon>Crustacea</taxon>
        <taxon>Multicrustacea</taxon>
        <taxon>Malacostraca</taxon>
        <taxon>Eumalacostraca</taxon>
        <taxon>Eucarida</taxon>
        <taxon>Decapoda</taxon>
        <taxon>Pleocyemata</taxon>
        <taxon>Brachyura</taxon>
        <taxon>Eubrachyura</taxon>
        <taxon>Portunoidea</taxon>
        <taxon>Portunidae</taxon>
        <taxon>Portuninae</taxon>
        <taxon>Portunus</taxon>
    </lineage>
</organism>
<dbReference type="Proteomes" id="UP000324222">
    <property type="component" value="Unassembled WGS sequence"/>
</dbReference>
<name>A0A5B7DUV8_PORTR</name>
<evidence type="ECO:0000313" key="1">
    <source>
        <dbReference type="EMBL" id="MPC24847.1"/>
    </source>
</evidence>
<proteinExistence type="predicted"/>
<keyword evidence="2" id="KW-1185">Reference proteome</keyword>
<comment type="caution">
    <text evidence="1">The sequence shown here is derived from an EMBL/GenBank/DDBJ whole genome shotgun (WGS) entry which is preliminary data.</text>
</comment>
<protein>
    <submittedName>
        <fullName evidence="1">Uncharacterized protein</fullName>
    </submittedName>
</protein>
<dbReference type="AlphaFoldDB" id="A0A5B7DUV8"/>
<evidence type="ECO:0000313" key="2">
    <source>
        <dbReference type="Proteomes" id="UP000324222"/>
    </source>
</evidence>
<sequence>MPTAGAAHTCHRTRDIGQEASWGVLAGQVASVLRYLVESAVPQSSSFLVYHKWTTKFYIYYKSIATRAGDRWSVEGHDLHLA</sequence>
<dbReference type="EMBL" id="VSRR010001382">
    <property type="protein sequence ID" value="MPC24847.1"/>
    <property type="molecule type" value="Genomic_DNA"/>
</dbReference>